<evidence type="ECO:0000256" key="6">
    <source>
        <dbReference type="RuleBase" id="RU366058"/>
    </source>
</evidence>
<evidence type="ECO:0000313" key="9">
    <source>
        <dbReference type="Proteomes" id="UP000179037"/>
    </source>
</evidence>
<evidence type="ECO:0000256" key="1">
    <source>
        <dbReference type="ARBA" id="ARBA00004651"/>
    </source>
</evidence>
<feature type="domain" description="Rhodanese" evidence="7">
    <location>
        <begin position="237"/>
        <end position="329"/>
    </location>
</feature>
<dbReference type="InterPro" id="IPR036873">
    <property type="entry name" value="Rhodanese-like_dom_sf"/>
</dbReference>
<evidence type="ECO:0000256" key="2">
    <source>
        <dbReference type="ARBA" id="ARBA00022475"/>
    </source>
</evidence>
<feature type="transmembrane region" description="Helical" evidence="6">
    <location>
        <begin position="46"/>
        <end position="69"/>
    </location>
</feature>
<feature type="transmembrane region" description="Helical" evidence="6">
    <location>
        <begin position="125"/>
        <end position="147"/>
    </location>
</feature>
<evidence type="ECO:0000256" key="4">
    <source>
        <dbReference type="ARBA" id="ARBA00022989"/>
    </source>
</evidence>
<dbReference type="Pfam" id="PF00581">
    <property type="entry name" value="Rhodanese"/>
    <property type="match status" value="1"/>
</dbReference>
<evidence type="ECO:0000259" key="7">
    <source>
        <dbReference type="PROSITE" id="PS50206"/>
    </source>
</evidence>
<sequence length="330" mass="35977">MNRARWLRLALALALIAAVAVAFYYRDGLSLDRLDASIRHAGMLGPLLFMTIYALATVLFLPGSVLTLAGGALFGPVAGTFYNLTGATLGATLAFLVARYIASDWVARKAGGRLKQLMEGVENEGWRFVAFTRLVPLFPFNLLNYAFGLTRIRLGHFIIASYLFMLPGAIAYTYLGYAGREAVAGGEGLIQKGLLALALLAVVAFLPRFIRRLRKAPDAAGTVTTLGVKELKQRLDTHNNVLVLDVRSAEEYHGPLGHIAGSRHIAISELPKRLAELKDYHDHTVAVVCRTDRRSAKAVAHLRQAGFGDVVLVPGGMEVWNREGLPVERE</sequence>
<dbReference type="PROSITE" id="PS50206">
    <property type="entry name" value="RHODANESE_3"/>
    <property type="match status" value="1"/>
</dbReference>
<keyword evidence="2 6" id="KW-1003">Cell membrane</keyword>
<reference evidence="8 9" key="1">
    <citation type="journal article" date="2016" name="Nat. Commun.">
        <title>Thousands of microbial genomes shed light on interconnected biogeochemical processes in an aquifer system.</title>
        <authorList>
            <person name="Anantharaman K."/>
            <person name="Brown C.T."/>
            <person name="Hug L.A."/>
            <person name="Sharon I."/>
            <person name="Castelle C.J."/>
            <person name="Probst A.J."/>
            <person name="Thomas B.C."/>
            <person name="Singh A."/>
            <person name="Wilkins M.J."/>
            <person name="Karaoz U."/>
            <person name="Brodie E.L."/>
            <person name="Williams K.H."/>
            <person name="Hubbard S.S."/>
            <person name="Banfield J.F."/>
        </authorList>
    </citation>
    <scope>NUCLEOTIDE SEQUENCE [LARGE SCALE GENOMIC DNA]</scope>
</reference>
<keyword evidence="4 6" id="KW-1133">Transmembrane helix</keyword>
<feature type="transmembrane region" description="Helical" evidence="6">
    <location>
        <begin position="189"/>
        <end position="206"/>
    </location>
</feature>
<dbReference type="Proteomes" id="UP000179037">
    <property type="component" value="Unassembled WGS sequence"/>
</dbReference>
<dbReference type="Gene3D" id="3.40.250.10">
    <property type="entry name" value="Rhodanese-like domain"/>
    <property type="match status" value="1"/>
</dbReference>
<dbReference type="CDD" id="cd00158">
    <property type="entry name" value="RHOD"/>
    <property type="match status" value="1"/>
</dbReference>
<dbReference type="SMART" id="SM00450">
    <property type="entry name" value="RHOD"/>
    <property type="match status" value="1"/>
</dbReference>
<comment type="caution">
    <text evidence="8">The sequence shown here is derived from an EMBL/GenBank/DDBJ whole genome shotgun (WGS) entry which is preliminary data.</text>
</comment>
<dbReference type="InterPro" id="IPR015414">
    <property type="entry name" value="TMEM64"/>
</dbReference>
<dbReference type="EMBL" id="MFTC01000069">
    <property type="protein sequence ID" value="OGI50457.1"/>
    <property type="molecule type" value="Genomic_DNA"/>
</dbReference>
<keyword evidence="8" id="KW-0808">Transferase</keyword>
<dbReference type="InterPro" id="IPR032816">
    <property type="entry name" value="VTT_dom"/>
</dbReference>
<dbReference type="PANTHER" id="PTHR12677">
    <property type="entry name" value="GOLGI APPARATUS MEMBRANE PROTEIN TVP38-RELATED"/>
    <property type="match status" value="1"/>
</dbReference>
<comment type="subcellular location">
    <subcellularLocation>
        <location evidence="1 6">Cell membrane</location>
        <topology evidence="1 6">Multi-pass membrane protein</topology>
    </subcellularLocation>
</comment>
<dbReference type="AlphaFoldDB" id="A0A1F6TZC9"/>
<feature type="transmembrane region" description="Helical" evidence="6">
    <location>
        <begin position="154"/>
        <end position="177"/>
    </location>
</feature>
<dbReference type="InterPro" id="IPR001763">
    <property type="entry name" value="Rhodanese-like_dom"/>
</dbReference>
<name>A0A1F6TZC9_9PROT</name>
<dbReference type="GO" id="GO:0016740">
    <property type="term" value="F:transferase activity"/>
    <property type="evidence" value="ECO:0007669"/>
    <property type="project" value="UniProtKB-KW"/>
</dbReference>
<evidence type="ECO:0000256" key="3">
    <source>
        <dbReference type="ARBA" id="ARBA00022692"/>
    </source>
</evidence>
<evidence type="ECO:0000313" key="8">
    <source>
        <dbReference type="EMBL" id="OGI50457.1"/>
    </source>
</evidence>
<dbReference type="SUPFAM" id="SSF52821">
    <property type="entry name" value="Rhodanese/Cell cycle control phosphatase"/>
    <property type="match status" value="1"/>
</dbReference>
<gene>
    <name evidence="8" type="ORF">A3A87_09665</name>
</gene>
<dbReference type="GO" id="GO:0005886">
    <property type="term" value="C:plasma membrane"/>
    <property type="evidence" value="ECO:0007669"/>
    <property type="project" value="UniProtKB-SubCell"/>
</dbReference>
<keyword evidence="3 6" id="KW-0812">Transmembrane</keyword>
<accession>A0A1F6TZC9</accession>
<feature type="transmembrane region" description="Helical" evidence="6">
    <location>
        <begin position="81"/>
        <end position="102"/>
    </location>
</feature>
<organism evidence="8 9">
    <name type="scientific">Candidatus Muproteobacteria bacterium RIFCSPLOWO2_01_FULL_60_18</name>
    <dbReference type="NCBI Taxonomy" id="1817768"/>
    <lineage>
        <taxon>Bacteria</taxon>
        <taxon>Pseudomonadati</taxon>
        <taxon>Pseudomonadota</taxon>
        <taxon>Candidatus Muproteobacteria</taxon>
    </lineage>
</organism>
<proteinExistence type="inferred from homology"/>
<protein>
    <recommendedName>
        <fullName evidence="6">TVP38/TMEM64 family membrane protein</fullName>
    </recommendedName>
</protein>
<evidence type="ECO:0000256" key="5">
    <source>
        <dbReference type="ARBA" id="ARBA00023136"/>
    </source>
</evidence>
<dbReference type="PANTHER" id="PTHR12677:SF59">
    <property type="entry name" value="GOLGI APPARATUS MEMBRANE PROTEIN TVP38-RELATED"/>
    <property type="match status" value="1"/>
</dbReference>
<dbReference type="Pfam" id="PF09335">
    <property type="entry name" value="VTT_dom"/>
    <property type="match status" value="1"/>
</dbReference>
<keyword evidence="5 6" id="KW-0472">Membrane</keyword>
<comment type="similarity">
    <text evidence="6">Belongs to the TVP38/TMEM64 family.</text>
</comment>
<dbReference type="STRING" id="1817768.A3A87_09665"/>